<evidence type="ECO:0000313" key="5">
    <source>
        <dbReference type="Proteomes" id="UP001597512"/>
    </source>
</evidence>
<dbReference type="Gene3D" id="3.40.50.2000">
    <property type="entry name" value="Glycogen Phosphorylase B"/>
    <property type="match status" value="2"/>
</dbReference>
<evidence type="ECO:0000313" key="4">
    <source>
        <dbReference type="EMBL" id="MFD2934156.1"/>
    </source>
</evidence>
<evidence type="ECO:0000259" key="2">
    <source>
        <dbReference type="Pfam" id="PF00534"/>
    </source>
</evidence>
<keyword evidence="1" id="KW-0808">Transferase</keyword>
<dbReference type="RefSeq" id="WP_381499548.1">
    <property type="nucleotide sequence ID" value="NZ_JBHUOM010000002.1"/>
</dbReference>
<dbReference type="Pfam" id="PF13439">
    <property type="entry name" value="Glyco_transf_4"/>
    <property type="match status" value="1"/>
</dbReference>
<reference evidence="5" key="1">
    <citation type="journal article" date="2019" name="Int. J. Syst. Evol. Microbiol.">
        <title>The Global Catalogue of Microorganisms (GCM) 10K type strain sequencing project: providing services to taxonomists for standard genome sequencing and annotation.</title>
        <authorList>
            <consortium name="The Broad Institute Genomics Platform"/>
            <consortium name="The Broad Institute Genome Sequencing Center for Infectious Disease"/>
            <person name="Wu L."/>
            <person name="Ma J."/>
        </authorList>
    </citation>
    <scope>NUCLEOTIDE SEQUENCE [LARGE SCALE GENOMIC DNA]</scope>
    <source>
        <strain evidence="5">KCTC 52490</strain>
    </source>
</reference>
<dbReference type="SUPFAM" id="SSF53756">
    <property type="entry name" value="UDP-Glycosyltransferase/glycogen phosphorylase"/>
    <property type="match status" value="1"/>
</dbReference>
<keyword evidence="5" id="KW-1185">Reference proteome</keyword>
<name>A0ABW6AFF3_9BACT</name>
<organism evidence="4 5">
    <name type="scientific">Spirosoma flavum</name>
    <dbReference type="NCBI Taxonomy" id="2048557"/>
    <lineage>
        <taxon>Bacteria</taxon>
        <taxon>Pseudomonadati</taxon>
        <taxon>Bacteroidota</taxon>
        <taxon>Cytophagia</taxon>
        <taxon>Cytophagales</taxon>
        <taxon>Cytophagaceae</taxon>
        <taxon>Spirosoma</taxon>
    </lineage>
</organism>
<evidence type="ECO:0000256" key="1">
    <source>
        <dbReference type="ARBA" id="ARBA00022679"/>
    </source>
</evidence>
<gene>
    <name evidence="4" type="ORF">ACFS25_10210</name>
</gene>
<sequence length="359" mass="41274">MKIFYDYQVFTNKVSGASRAFCEIATLASLENSVYFGTKKSTNIYLKVLKPDLKEFLPGINFKGKSHLNNAIELNYSLSIIKENNFDLMHVTGENCYFLNFIKKPFIITIHDLIPENYLNNEKRIHNRAILIERASRIITVSENTKKELINIYGNEIEYKVDIVYHGFTKSKLKYAHNRWGRYILFVGQRASYKNFYSFIKALIPILKEDKTLTVFCAGAPLNNEEVSYLSNLNIANRVMAEYVSDSDLYSLYKHAQAFVFPSLYEGFGIPILESFGNSCPAVISNTSCFPEIAGDAACYFDPKDEKSISDAVKKVIYDKEYSDYLRKKGHERVALYTWEKSTSKMMDCYRNSIKASQS</sequence>
<evidence type="ECO:0000259" key="3">
    <source>
        <dbReference type="Pfam" id="PF13439"/>
    </source>
</evidence>
<dbReference type="CDD" id="cd03809">
    <property type="entry name" value="GT4_MtfB-like"/>
    <property type="match status" value="1"/>
</dbReference>
<comment type="caution">
    <text evidence="4">The sequence shown here is derived from an EMBL/GenBank/DDBJ whole genome shotgun (WGS) entry which is preliminary data.</text>
</comment>
<dbReference type="Pfam" id="PF00534">
    <property type="entry name" value="Glycos_transf_1"/>
    <property type="match status" value="1"/>
</dbReference>
<dbReference type="PANTHER" id="PTHR46401:SF2">
    <property type="entry name" value="GLYCOSYLTRANSFERASE WBBK-RELATED"/>
    <property type="match status" value="1"/>
</dbReference>
<proteinExistence type="predicted"/>
<feature type="domain" description="Glycosyl transferase family 1" evidence="2">
    <location>
        <begin position="176"/>
        <end position="332"/>
    </location>
</feature>
<dbReference type="PANTHER" id="PTHR46401">
    <property type="entry name" value="GLYCOSYLTRANSFERASE WBBK-RELATED"/>
    <property type="match status" value="1"/>
</dbReference>
<protein>
    <submittedName>
        <fullName evidence="4">Glycosyltransferase family 4 protein</fullName>
    </submittedName>
</protein>
<accession>A0ABW6AFF3</accession>
<dbReference type="InterPro" id="IPR028098">
    <property type="entry name" value="Glyco_trans_4-like_N"/>
</dbReference>
<dbReference type="Proteomes" id="UP001597512">
    <property type="component" value="Unassembled WGS sequence"/>
</dbReference>
<dbReference type="EMBL" id="JBHUOM010000002">
    <property type="protein sequence ID" value="MFD2934156.1"/>
    <property type="molecule type" value="Genomic_DNA"/>
</dbReference>
<dbReference type="InterPro" id="IPR001296">
    <property type="entry name" value="Glyco_trans_1"/>
</dbReference>
<feature type="domain" description="Glycosyltransferase subfamily 4-like N-terminal" evidence="3">
    <location>
        <begin position="62"/>
        <end position="167"/>
    </location>
</feature>